<proteinExistence type="predicted"/>
<sequence length="40" mass="4825">MFKIWFVLQHYEKEGYEFKPFIHKIILDASRRQGKKSPGA</sequence>
<name>A0A3T7FIM2_SALET</name>
<organism evidence="1">
    <name type="scientific">Salmonella enterica I</name>
    <dbReference type="NCBI Taxonomy" id="59201"/>
    <lineage>
        <taxon>Bacteria</taxon>
        <taxon>Pseudomonadati</taxon>
        <taxon>Pseudomonadota</taxon>
        <taxon>Gammaproteobacteria</taxon>
        <taxon>Enterobacterales</taxon>
        <taxon>Enterobacteriaceae</taxon>
        <taxon>Salmonella</taxon>
    </lineage>
</organism>
<dbReference type="EMBL" id="AAGNOE010000009">
    <property type="protein sequence ID" value="EBQ0043704.1"/>
    <property type="molecule type" value="Genomic_DNA"/>
</dbReference>
<gene>
    <name evidence="1" type="ORF">AXN36_12605</name>
</gene>
<reference evidence="1" key="1">
    <citation type="submission" date="2018-07" db="EMBL/GenBank/DDBJ databases">
        <authorList>
            <consortium name="GenomeTrakr network: Whole genome sequencing for foodborne pathogen traceback"/>
        </authorList>
    </citation>
    <scope>NUCLEOTIDE SEQUENCE</scope>
    <source>
        <strain evidence="1">CFSAN031465</strain>
    </source>
</reference>
<evidence type="ECO:0000313" key="1">
    <source>
        <dbReference type="EMBL" id="EBQ0043704.1"/>
    </source>
</evidence>
<accession>A0A3T7FIM2</accession>
<comment type="caution">
    <text evidence="1">The sequence shown here is derived from an EMBL/GenBank/DDBJ whole genome shotgun (WGS) entry which is preliminary data.</text>
</comment>
<dbReference type="AlphaFoldDB" id="A0A3T7FIM2"/>
<protein>
    <submittedName>
        <fullName evidence="1">DUF3289 family protein</fullName>
    </submittedName>
</protein>